<dbReference type="InterPro" id="IPR029016">
    <property type="entry name" value="GAF-like_dom_sf"/>
</dbReference>
<evidence type="ECO:0000259" key="7">
    <source>
        <dbReference type="PROSITE" id="PS51077"/>
    </source>
</evidence>
<proteinExistence type="predicted"/>
<dbReference type="GO" id="GO:0006071">
    <property type="term" value="P:glycerol metabolic process"/>
    <property type="evidence" value="ECO:0007669"/>
    <property type="project" value="UniProtKB-KW"/>
</dbReference>
<dbReference type="PROSITE" id="PS51078">
    <property type="entry name" value="ICLR_ED"/>
    <property type="match status" value="1"/>
</dbReference>
<dbReference type="InterPro" id="IPR050707">
    <property type="entry name" value="HTH_MetabolicPath_Reg"/>
</dbReference>
<reference evidence="9" key="1">
    <citation type="submission" date="2016-10" db="EMBL/GenBank/DDBJ databases">
        <title>Draft Genome Sequence of Nocardioides luteus Strain BAFB, an Alkane-Degrading Bacterium Isolated from JP-7 Polluted Soil.</title>
        <authorList>
            <person name="Brown L."/>
            <person name="Ruiz O.N."/>
            <person name="Gunasekera T."/>
        </authorList>
    </citation>
    <scope>NUCLEOTIDE SEQUENCE [LARGE SCALE GENOMIC DNA]</scope>
    <source>
        <strain evidence="9">BAFB</strain>
    </source>
</reference>
<dbReference type="STRING" id="1844.UG56_016620"/>
<evidence type="ECO:0000256" key="3">
    <source>
        <dbReference type="ARBA" id="ARBA00023125"/>
    </source>
</evidence>
<dbReference type="GO" id="GO:0045892">
    <property type="term" value="P:negative regulation of DNA-templated transcription"/>
    <property type="evidence" value="ECO:0007669"/>
    <property type="project" value="TreeGrafter"/>
</dbReference>
<accession>A0A1J4N4Y3</accession>
<dbReference type="InterPro" id="IPR036388">
    <property type="entry name" value="WH-like_DNA-bd_sf"/>
</dbReference>
<dbReference type="SMART" id="SM00346">
    <property type="entry name" value="HTH_ICLR"/>
    <property type="match status" value="1"/>
</dbReference>
<dbReference type="GO" id="GO:0003677">
    <property type="term" value="F:DNA binding"/>
    <property type="evidence" value="ECO:0007669"/>
    <property type="project" value="UniProtKB-KW"/>
</dbReference>
<dbReference type="PROSITE" id="PS51077">
    <property type="entry name" value="HTH_ICLR"/>
    <property type="match status" value="1"/>
</dbReference>
<dbReference type="SUPFAM" id="SSF55781">
    <property type="entry name" value="GAF domain-like"/>
    <property type="match status" value="1"/>
</dbReference>
<dbReference type="Pfam" id="PF01614">
    <property type="entry name" value="IclR_C"/>
    <property type="match status" value="1"/>
</dbReference>
<evidence type="ECO:0000256" key="2">
    <source>
        <dbReference type="ARBA" id="ARBA00023015"/>
    </source>
</evidence>
<dbReference type="GO" id="GO:0003700">
    <property type="term" value="F:DNA-binding transcription factor activity"/>
    <property type="evidence" value="ECO:0007669"/>
    <property type="project" value="TreeGrafter"/>
</dbReference>
<evidence type="ECO:0000256" key="4">
    <source>
        <dbReference type="ARBA" id="ARBA00023163"/>
    </source>
</evidence>
<evidence type="ECO:0000256" key="6">
    <source>
        <dbReference type="ARBA" id="ARBA00070406"/>
    </source>
</evidence>
<dbReference type="AlphaFoldDB" id="A0A1J4N4Y3"/>
<comment type="function">
    <text evidence="5">May be an activator protein for the gylABX operon.</text>
</comment>
<evidence type="ECO:0000256" key="5">
    <source>
        <dbReference type="ARBA" id="ARBA00058938"/>
    </source>
</evidence>
<dbReference type="OrthoDB" id="7274111at2"/>
<organism evidence="9 10">
    <name type="scientific">Nocardioides luteus</name>
    <dbReference type="NCBI Taxonomy" id="1844"/>
    <lineage>
        <taxon>Bacteria</taxon>
        <taxon>Bacillati</taxon>
        <taxon>Actinomycetota</taxon>
        <taxon>Actinomycetes</taxon>
        <taxon>Propionibacteriales</taxon>
        <taxon>Nocardioidaceae</taxon>
        <taxon>Nocardioides</taxon>
    </lineage>
</organism>
<protein>
    <recommendedName>
        <fullName evidence="6">Glycerol operon regulatory protein</fullName>
    </recommendedName>
</protein>
<dbReference type="InterPro" id="IPR014757">
    <property type="entry name" value="Tscrpt_reg_IclR_C"/>
</dbReference>
<keyword evidence="10" id="KW-1185">Reference proteome</keyword>
<dbReference type="InterPro" id="IPR036390">
    <property type="entry name" value="WH_DNA-bd_sf"/>
</dbReference>
<name>A0A1J4N4Y3_9ACTN</name>
<evidence type="ECO:0000256" key="1">
    <source>
        <dbReference type="ARBA" id="ARBA00022798"/>
    </source>
</evidence>
<keyword evidence="4" id="KW-0804">Transcription</keyword>
<dbReference type="PANTHER" id="PTHR30136">
    <property type="entry name" value="HELIX-TURN-HELIX TRANSCRIPTIONAL REGULATOR, ICLR FAMILY"/>
    <property type="match status" value="1"/>
</dbReference>
<dbReference type="FunFam" id="1.10.10.10:FF:000056">
    <property type="entry name" value="IclR family transcriptional regulator"/>
    <property type="match status" value="1"/>
</dbReference>
<dbReference type="Gene3D" id="1.10.10.10">
    <property type="entry name" value="Winged helix-like DNA-binding domain superfamily/Winged helix DNA-binding domain"/>
    <property type="match status" value="1"/>
</dbReference>
<dbReference type="Gene3D" id="3.30.450.40">
    <property type="match status" value="1"/>
</dbReference>
<gene>
    <name evidence="9" type="ORF">UG56_016620</name>
</gene>
<sequence length="260" mass="27519">MSNTSETRSTTVHSVDRAISILQVLARRGAVGVTPISEELGVHKSTVFRLLATLEARGLVEQSASRGDYQLGYGVIQLAAGATRKHDISVTSRPICMALADAVGETVNIVINDGAEAITIDQVIGSAEITSVNWVGQRSPLHTTASGKVFLANMPPEERRKILEDGLERYTEKTVVDPALLEEQLAEVRELGYAFSVDEHEIGLTGVAAPIRSLGGGVIAAVVASGPSFRITAEKAPELAEHVLTAAAAISERNGFPKAE</sequence>
<keyword evidence="1" id="KW-0319">Glycerol metabolism</keyword>
<evidence type="ECO:0000259" key="8">
    <source>
        <dbReference type="PROSITE" id="PS51078"/>
    </source>
</evidence>
<evidence type="ECO:0000313" key="9">
    <source>
        <dbReference type="EMBL" id="OIJ25616.1"/>
    </source>
</evidence>
<dbReference type="Proteomes" id="UP000033772">
    <property type="component" value="Unassembled WGS sequence"/>
</dbReference>
<comment type="caution">
    <text evidence="9">The sequence shown here is derived from an EMBL/GenBank/DDBJ whole genome shotgun (WGS) entry which is preliminary data.</text>
</comment>
<feature type="domain" description="HTH iclR-type" evidence="7">
    <location>
        <begin position="12"/>
        <end position="73"/>
    </location>
</feature>
<feature type="domain" description="IclR-ED" evidence="8">
    <location>
        <begin position="74"/>
        <end position="256"/>
    </location>
</feature>
<dbReference type="EMBL" id="JZDQ02000023">
    <property type="protein sequence ID" value="OIJ25616.1"/>
    <property type="molecule type" value="Genomic_DNA"/>
</dbReference>
<dbReference type="SUPFAM" id="SSF46785">
    <property type="entry name" value="Winged helix' DNA-binding domain"/>
    <property type="match status" value="1"/>
</dbReference>
<keyword evidence="2" id="KW-0805">Transcription regulation</keyword>
<dbReference type="PANTHER" id="PTHR30136:SF24">
    <property type="entry name" value="HTH-TYPE TRANSCRIPTIONAL REPRESSOR ALLR"/>
    <property type="match status" value="1"/>
</dbReference>
<keyword evidence="3" id="KW-0238">DNA-binding</keyword>
<dbReference type="InterPro" id="IPR005471">
    <property type="entry name" value="Tscrpt_reg_IclR_N"/>
</dbReference>
<evidence type="ECO:0000313" key="10">
    <source>
        <dbReference type="Proteomes" id="UP000033772"/>
    </source>
</evidence>
<dbReference type="Pfam" id="PF09339">
    <property type="entry name" value="HTH_IclR"/>
    <property type="match status" value="1"/>
</dbReference>